<keyword evidence="12" id="KW-0535">Nitrogen fixation</keyword>
<dbReference type="NCBIfam" id="NF008293">
    <property type="entry name" value="PRK11073.1"/>
    <property type="match status" value="1"/>
</dbReference>
<dbReference type="InterPro" id="IPR035965">
    <property type="entry name" value="PAS-like_dom_sf"/>
</dbReference>
<evidence type="ECO:0000256" key="4">
    <source>
        <dbReference type="ARBA" id="ARBA00022490"/>
    </source>
</evidence>
<dbReference type="PRINTS" id="PR00344">
    <property type="entry name" value="BCTRLSENSOR"/>
</dbReference>
<comment type="caution">
    <text evidence="18">The sequence shown here is derived from an EMBL/GenBank/DDBJ whole genome shotgun (WGS) entry which is preliminary data.</text>
</comment>
<dbReference type="PANTHER" id="PTHR43065">
    <property type="entry name" value="SENSOR HISTIDINE KINASE"/>
    <property type="match status" value="1"/>
</dbReference>
<keyword evidence="5" id="KW-0597">Phosphoprotein</keyword>
<feature type="domain" description="Histidine kinase" evidence="17">
    <location>
        <begin position="153"/>
        <end position="370"/>
    </location>
</feature>
<protein>
    <recommendedName>
        <fullName evidence="14">Sensory histidine kinase/phosphatase NtrB</fullName>
        <ecNumber evidence="3">2.7.13.3</ecNumber>
    </recommendedName>
    <alternativeName>
        <fullName evidence="15">Nitrogen regulation protein NR(II)</fullName>
    </alternativeName>
    <alternativeName>
        <fullName evidence="16">Nitrogen regulator II</fullName>
    </alternativeName>
</protein>
<dbReference type="Gene3D" id="3.30.565.10">
    <property type="entry name" value="Histidine kinase-like ATPase, C-terminal domain"/>
    <property type="match status" value="1"/>
</dbReference>
<reference evidence="18 19" key="1">
    <citation type="submission" date="2018-08" db="EMBL/GenBank/DDBJ databases">
        <title>Recombination of ecologically and evolutionarily significant loci maintains genetic cohesion in the Pseudomonas syringae species complex.</title>
        <authorList>
            <person name="Dillon M."/>
            <person name="Thakur S."/>
            <person name="Almeida R.N.D."/>
            <person name="Weir B.S."/>
            <person name="Guttman D.S."/>
        </authorList>
    </citation>
    <scope>NUCLEOTIDE SEQUENCE [LARGE SCALE GENOMIC DNA]</scope>
    <source>
        <strain evidence="18 19">ICMP 7846</strain>
    </source>
</reference>
<keyword evidence="8" id="KW-0418">Kinase</keyword>
<evidence type="ECO:0000256" key="3">
    <source>
        <dbReference type="ARBA" id="ARBA00012438"/>
    </source>
</evidence>
<dbReference type="GO" id="GO:0006355">
    <property type="term" value="P:regulation of DNA-templated transcription"/>
    <property type="evidence" value="ECO:0007669"/>
    <property type="project" value="InterPro"/>
</dbReference>
<dbReference type="Gene3D" id="1.10.287.130">
    <property type="match status" value="1"/>
</dbReference>
<dbReference type="InterPro" id="IPR013767">
    <property type="entry name" value="PAS_fold"/>
</dbReference>
<dbReference type="EC" id="2.7.13.3" evidence="3"/>
<dbReference type="CDD" id="cd16918">
    <property type="entry name" value="HATPase_Glnl-NtrB-like"/>
    <property type="match status" value="1"/>
</dbReference>
<dbReference type="Pfam" id="PF00512">
    <property type="entry name" value="HisKA"/>
    <property type="match status" value="1"/>
</dbReference>
<evidence type="ECO:0000256" key="16">
    <source>
        <dbReference type="ARBA" id="ARBA00043094"/>
    </source>
</evidence>
<keyword evidence="6" id="KW-0808">Transferase</keyword>
<dbReference type="GO" id="GO:0005737">
    <property type="term" value="C:cytoplasm"/>
    <property type="evidence" value="ECO:0007669"/>
    <property type="project" value="UniProtKB-SubCell"/>
</dbReference>
<evidence type="ECO:0000256" key="13">
    <source>
        <dbReference type="ARBA" id="ARBA00037696"/>
    </source>
</evidence>
<keyword evidence="4" id="KW-0963">Cytoplasm</keyword>
<accession>A0A3M5DCY7</accession>
<dbReference type="GO" id="GO:0016787">
    <property type="term" value="F:hydrolase activity"/>
    <property type="evidence" value="ECO:0007669"/>
    <property type="project" value="UniProtKB-KW"/>
</dbReference>
<evidence type="ECO:0000256" key="10">
    <source>
        <dbReference type="ARBA" id="ARBA00022840"/>
    </source>
</evidence>
<dbReference type="FunFam" id="1.10.287.130:FF:000005">
    <property type="entry name" value="Nitrogen regulation histidine kinase"/>
    <property type="match status" value="1"/>
</dbReference>
<dbReference type="FunFam" id="3.30.565.10:FF:000008">
    <property type="entry name" value="Nitrogen regulation histidine kinase"/>
    <property type="match status" value="1"/>
</dbReference>
<dbReference type="InterPro" id="IPR003661">
    <property type="entry name" value="HisK_dim/P_dom"/>
</dbReference>
<dbReference type="CDD" id="cd00082">
    <property type="entry name" value="HisKA"/>
    <property type="match status" value="1"/>
</dbReference>
<evidence type="ECO:0000313" key="18">
    <source>
        <dbReference type="EMBL" id="RMS46977.1"/>
    </source>
</evidence>
<keyword evidence="7" id="KW-0547">Nucleotide-binding</keyword>
<comment type="function">
    <text evidence="13">Member of the two-component regulatory system NtrB/NtrC, which controls expression of the nitrogen-regulated (ntr) genes in response to nitrogen limitation. Under conditions of nitrogen limitation, NtrB autophosphorylates and transfers the phosphoryl group to NtrC. In the presence of nitrogen, acts as a phosphatase that dephosphorylates and inactivates NtrC.</text>
</comment>
<dbReference type="Proteomes" id="UP000270834">
    <property type="component" value="Unassembled WGS sequence"/>
</dbReference>
<dbReference type="InterPro" id="IPR000014">
    <property type="entry name" value="PAS"/>
</dbReference>
<dbReference type="InterPro" id="IPR036890">
    <property type="entry name" value="HATPase_C_sf"/>
</dbReference>
<gene>
    <name evidence="18" type="ORF">ALP65_04076</name>
</gene>
<comment type="catalytic activity">
    <reaction evidence="1">
        <text>ATP + protein L-histidine = ADP + protein N-phospho-L-histidine.</text>
        <dbReference type="EC" id="2.7.13.3"/>
    </reaction>
</comment>
<dbReference type="Pfam" id="PF00989">
    <property type="entry name" value="PAS"/>
    <property type="match status" value="1"/>
</dbReference>
<comment type="subcellular location">
    <subcellularLocation>
        <location evidence="2">Cytoplasm</location>
    </subcellularLocation>
</comment>
<keyword evidence="9" id="KW-0378">Hydrolase</keyword>
<dbReference type="GO" id="GO:0005524">
    <property type="term" value="F:ATP binding"/>
    <property type="evidence" value="ECO:0007669"/>
    <property type="project" value="UniProtKB-KW"/>
</dbReference>
<keyword evidence="11" id="KW-0902">Two-component regulatory system</keyword>
<dbReference type="Gene3D" id="3.30.450.20">
    <property type="entry name" value="PAS domain"/>
    <property type="match status" value="1"/>
</dbReference>
<proteinExistence type="predicted"/>
<keyword evidence="10" id="KW-0067">ATP-binding</keyword>
<dbReference type="GO" id="GO:0000155">
    <property type="term" value="F:phosphorelay sensor kinase activity"/>
    <property type="evidence" value="ECO:0007669"/>
    <property type="project" value="InterPro"/>
</dbReference>
<dbReference type="SMART" id="SM00388">
    <property type="entry name" value="HisKA"/>
    <property type="match status" value="1"/>
</dbReference>
<dbReference type="EMBL" id="RBSQ01001179">
    <property type="protein sequence ID" value="RMS46977.1"/>
    <property type="molecule type" value="Genomic_DNA"/>
</dbReference>
<name>A0A3M5DCY7_PSEAI</name>
<organism evidence="18 19">
    <name type="scientific">Pseudomonas aeruginosa</name>
    <dbReference type="NCBI Taxonomy" id="287"/>
    <lineage>
        <taxon>Bacteria</taxon>
        <taxon>Pseudomonadati</taxon>
        <taxon>Pseudomonadota</taxon>
        <taxon>Gammaproteobacteria</taxon>
        <taxon>Pseudomonadales</taxon>
        <taxon>Pseudomonadaceae</taxon>
        <taxon>Pseudomonas</taxon>
    </lineage>
</organism>
<evidence type="ECO:0000256" key="5">
    <source>
        <dbReference type="ARBA" id="ARBA00022553"/>
    </source>
</evidence>
<evidence type="ECO:0000256" key="6">
    <source>
        <dbReference type="ARBA" id="ARBA00022679"/>
    </source>
</evidence>
<dbReference type="InterPro" id="IPR004358">
    <property type="entry name" value="Sig_transdc_His_kin-like_C"/>
</dbReference>
<dbReference type="InterPro" id="IPR005467">
    <property type="entry name" value="His_kinase_dom"/>
</dbReference>
<dbReference type="SMART" id="SM00387">
    <property type="entry name" value="HATPase_c"/>
    <property type="match status" value="1"/>
</dbReference>
<dbReference type="InterPro" id="IPR003594">
    <property type="entry name" value="HATPase_dom"/>
</dbReference>
<evidence type="ECO:0000256" key="11">
    <source>
        <dbReference type="ARBA" id="ARBA00023012"/>
    </source>
</evidence>
<dbReference type="PROSITE" id="PS50109">
    <property type="entry name" value="HIS_KIN"/>
    <property type="match status" value="1"/>
</dbReference>
<evidence type="ECO:0000256" key="8">
    <source>
        <dbReference type="ARBA" id="ARBA00022777"/>
    </source>
</evidence>
<dbReference type="CDD" id="cd00130">
    <property type="entry name" value="PAS"/>
    <property type="match status" value="1"/>
</dbReference>
<evidence type="ECO:0000256" key="14">
    <source>
        <dbReference type="ARBA" id="ARBA00039567"/>
    </source>
</evidence>
<evidence type="ECO:0000259" key="17">
    <source>
        <dbReference type="PROSITE" id="PS50109"/>
    </source>
</evidence>
<evidence type="ECO:0000256" key="7">
    <source>
        <dbReference type="ARBA" id="ARBA00022741"/>
    </source>
</evidence>
<evidence type="ECO:0000256" key="1">
    <source>
        <dbReference type="ARBA" id="ARBA00000085"/>
    </source>
</evidence>
<sequence>MLFAFSCPTLEQLPAMPTDTLHRLLLDNLTTAVILLDGELRLEYMNPAAEMLLAVSGQRSHGQFISELFTESPEALNSLRQAVEQAHPFTKREATLTSITGVSITVDYAVTPILNRNETLLLLEVHPRDRLMRITREEAQLSKQETTKLLVRGLAHEIKNPLGGIRGAAQLLSRELPEESLKDYTNVIIEEADRLRNLVDRMLGSNKLPNLAPTNIHEVLERVSSLVEAESQGSITLVRDYDPSIPDLLLDREQMIQAVLNMVRNAMQAIAGQNDLRLGRITLRSRTLRQFTIGHTRHRLVCKVEIIDNGPGIPAELQETIFYPMVSGRPDGTGLGLAIAQNIISQHQGLIECESHPGHTVFSLFLPLEQGVH</sequence>
<evidence type="ECO:0000256" key="15">
    <source>
        <dbReference type="ARBA" id="ARBA00042313"/>
    </source>
</evidence>
<dbReference type="SUPFAM" id="SSF55785">
    <property type="entry name" value="PYP-like sensor domain (PAS domain)"/>
    <property type="match status" value="1"/>
</dbReference>
<evidence type="ECO:0000256" key="2">
    <source>
        <dbReference type="ARBA" id="ARBA00004496"/>
    </source>
</evidence>
<evidence type="ECO:0000256" key="12">
    <source>
        <dbReference type="ARBA" id="ARBA00023231"/>
    </source>
</evidence>
<dbReference type="SMART" id="SM00091">
    <property type="entry name" value="PAS"/>
    <property type="match status" value="1"/>
</dbReference>
<dbReference type="Pfam" id="PF02518">
    <property type="entry name" value="HATPase_c"/>
    <property type="match status" value="1"/>
</dbReference>
<dbReference type="InterPro" id="IPR036097">
    <property type="entry name" value="HisK_dim/P_sf"/>
</dbReference>
<dbReference type="PANTHER" id="PTHR43065:SF16">
    <property type="entry name" value="SENSORY HISTIDINE KINASE_PHOSPHATASE NTRB"/>
    <property type="match status" value="1"/>
</dbReference>
<dbReference type="SUPFAM" id="SSF47384">
    <property type="entry name" value="Homodimeric domain of signal transducing histidine kinase"/>
    <property type="match status" value="1"/>
</dbReference>
<evidence type="ECO:0000256" key="9">
    <source>
        <dbReference type="ARBA" id="ARBA00022801"/>
    </source>
</evidence>
<evidence type="ECO:0000313" key="19">
    <source>
        <dbReference type="Proteomes" id="UP000270834"/>
    </source>
</evidence>
<dbReference type="SUPFAM" id="SSF55874">
    <property type="entry name" value="ATPase domain of HSP90 chaperone/DNA topoisomerase II/histidine kinase"/>
    <property type="match status" value="1"/>
</dbReference>
<dbReference type="AlphaFoldDB" id="A0A3M5DCY7"/>